<comment type="subcellular location">
    <subcellularLocation>
        <location evidence="1 12">Cell membrane</location>
        <topology evidence="1 12">Multi-pass membrane protein</topology>
    </subcellularLocation>
</comment>
<keyword evidence="12" id="KW-0479">Metal-binding</keyword>
<dbReference type="PATRIC" id="fig|727.564.peg.698"/>
<dbReference type="PANTHER" id="PTHR28259:SF1">
    <property type="entry name" value="FLUORIDE EXPORT PROTEIN 1-RELATED"/>
    <property type="match status" value="1"/>
</dbReference>
<keyword evidence="12" id="KW-0813">Transport</keyword>
<keyword evidence="5 12" id="KW-1133">Transmembrane helix</keyword>
<dbReference type="GO" id="GO:0062054">
    <property type="term" value="F:fluoride channel activity"/>
    <property type="evidence" value="ECO:0007669"/>
    <property type="project" value="UniProtKB-UniRule"/>
</dbReference>
<comment type="caution">
    <text evidence="13">The sequence shown here is derived from an EMBL/GenBank/DDBJ whole genome shotgun (WGS) entry which is preliminary data.</text>
</comment>
<evidence type="ECO:0000256" key="12">
    <source>
        <dbReference type="HAMAP-Rule" id="MF_00454"/>
    </source>
</evidence>
<dbReference type="RefSeq" id="WP_005665585.1">
    <property type="nucleotide sequence ID" value="NZ_AP018766.1"/>
</dbReference>
<feature type="transmembrane region" description="Helical" evidence="12">
    <location>
        <begin position="66"/>
        <end position="83"/>
    </location>
</feature>
<evidence type="ECO:0000256" key="10">
    <source>
        <dbReference type="ARBA" id="ARBA00035120"/>
    </source>
</evidence>
<dbReference type="AlphaFoldDB" id="A0A0D0IJP9"/>
<evidence type="ECO:0000313" key="14">
    <source>
        <dbReference type="Proteomes" id="UP000050700"/>
    </source>
</evidence>
<dbReference type="InterPro" id="IPR003691">
    <property type="entry name" value="FluC"/>
</dbReference>
<keyword evidence="6 12" id="KW-0915">Sodium</keyword>
<comment type="activity regulation">
    <text evidence="12">Na(+) is not transported, but it plays an essential structural role and its presence is essential for fluoride channel function.</text>
</comment>
<evidence type="ECO:0000313" key="13">
    <source>
        <dbReference type="EMBL" id="KIS36038.1"/>
    </source>
</evidence>
<feature type="binding site" evidence="12">
    <location>
        <position position="74"/>
    </location>
    <ligand>
        <name>Na(+)</name>
        <dbReference type="ChEBI" id="CHEBI:29101"/>
        <note>structural</note>
    </ligand>
</feature>
<comment type="catalytic activity">
    <reaction evidence="11">
        <text>fluoride(in) = fluoride(out)</text>
        <dbReference type="Rhea" id="RHEA:76159"/>
        <dbReference type="ChEBI" id="CHEBI:17051"/>
    </reaction>
    <physiologicalReaction direction="left-to-right" evidence="11">
        <dbReference type="Rhea" id="RHEA:76160"/>
    </physiologicalReaction>
</comment>
<keyword evidence="9 12" id="KW-0407">Ion channel</keyword>
<organism evidence="13 14">
    <name type="scientific">Haemophilus influenzae</name>
    <dbReference type="NCBI Taxonomy" id="727"/>
    <lineage>
        <taxon>Bacteria</taxon>
        <taxon>Pseudomonadati</taxon>
        <taxon>Pseudomonadota</taxon>
        <taxon>Gammaproteobacteria</taxon>
        <taxon>Pasteurellales</taxon>
        <taxon>Pasteurellaceae</taxon>
        <taxon>Haemophilus</taxon>
    </lineage>
</organism>
<protein>
    <recommendedName>
        <fullName evidence="12">Fluoride-specific ion channel FluC</fullName>
    </recommendedName>
</protein>
<dbReference type="Pfam" id="PF02537">
    <property type="entry name" value="CRCB"/>
    <property type="match status" value="1"/>
</dbReference>
<sequence>MQALLFISYGAILGASLRWAIGLLFNPLFSSFAFGTLIANLLGCLIIGVLLGLFWQFPQISAEWRLFLITGFLGSLTTFSSFSSEVVELFFNDKWLNGFCVLMMHLFGCLAMTVLGIWIYKICSQLLS</sequence>
<dbReference type="PANTHER" id="PTHR28259">
    <property type="entry name" value="FLUORIDE EXPORT PROTEIN 1-RELATED"/>
    <property type="match status" value="1"/>
</dbReference>
<evidence type="ECO:0000256" key="9">
    <source>
        <dbReference type="ARBA" id="ARBA00023303"/>
    </source>
</evidence>
<dbReference type="NCBIfam" id="NF010792">
    <property type="entry name" value="PRK14196.1"/>
    <property type="match status" value="1"/>
</dbReference>
<dbReference type="NCBIfam" id="TIGR00494">
    <property type="entry name" value="crcB"/>
    <property type="match status" value="1"/>
</dbReference>
<keyword evidence="3" id="KW-0997">Cell inner membrane</keyword>
<keyword evidence="8 12" id="KW-0472">Membrane</keyword>
<keyword evidence="2 12" id="KW-1003">Cell membrane</keyword>
<dbReference type="Proteomes" id="UP000050700">
    <property type="component" value="Unassembled WGS sequence"/>
</dbReference>
<evidence type="ECO:0000256" key="2">
    <source>
        <dbReference type="ARBA" id="ARBA00022475"/>
    </source>
</evidence>
<feature type="binding site" evidence="12">
    <location>
        <position position="77"/>
    </location>
    <ligand>
        <name>Na(+)</name>
        <dbReference type="ChEBI" id="CHEBI:29101"/>
        <note>structural</note>
    </ligand>
</feature>
<gene>
    <name evidence="12 13" type="primary">crcB</name>
    <name evidence="12" type="synonym">fluC</name>
    <name evidence="13" type="ORF">NTHI1209_01678</name>
</gene>
<evidence type="ECO:0000256" key="3">
    <source>
        <dbReference type="ARBA" id="ARBA00022519"/>
    </source>
</evidence>
<proteinExistence type="inferred from homology"/>
<dbReference type="EMBL" id="JMQP01000002">
    <property type="protein sequence ID" value="KIS36038.1"/>
    <property type="molecule type" value="Genomic_DNA"/>
</dbReference>
<evidence type="ECO:0000256" key="5">
    <source>
        <dbReference type="ARBA" id="ARBA00022989"/>
    </source>
</evidence>
<name>A0A0D0IJP9_HAEIF</name>
<dbReference type="GO" id="GO:0046872">
    <property type="term" value="F:metal ion binding"/>
    <property type="evidence" value="ECO:0007669"/>
    <property type="project" value="UniProtKB-KW"/>
</dbReference>
<feature type="transmembrane region" description="Helical" evidence="12">
    <location>
        <begin position="28"/>
        <end position="54"/>
    </location>
</feature>
<feature type="transmembrane region" description="Helical" evidence="12">
    <location>
        <begin position="95"/>
        <end position="120"/>
    </location>
</feature>
<evidence type="ECO:0000256" key="8">
    <source>
        <dbReference type="ARBA" id="ARBA00023136"/>
    </source>
</evidence>
<comment type="similarity">
    <text evidence="10 12">Belongs to the fluoride channel Fluc/FEX (TC 1.A.43) family.</text>
</comment>
<keyword evidence="7 12" id="KW-0406">Ion transport</keyword>
<accession>A0A0D0IJP9</accession>
<dbReference type="HAMAP" id="MF_00454">
    <property type="entry name" value="FluC"/>
    <property type="match status" value="1"/>
</dbReference>
<evidence type="ECO:0000256" key="7">
    <source>
        <dbReference type="ARBA" id="ARBA00023065"/>
    </source>
</evidence>
<keyword evidence="4 12" id="KW-0812">Transmembrane</keyword>
<comment type="function">
    <text evidence="12">Fluoride-specific ion channel. Important for reducing fluoride concentration in the cell, thus reducing its toxicity.</text>
</comment>
<evidence type="ECO:0000256" key="6">
    <source>
        <dbReference type="ARBA" id="ARBA00023053"/>
    </source>
</evidence>
<reference evidence="13 14" key="1">
    <citation type="submission" date="2014-05" db="EMBL/GenBank/DDBJ databases">
        <title>Methylome analysis of the phasevarions of Haemophilus influenzae.</title>
        <authorList>
            <person name="Atack J.M."/>
            <person name="Fox K.L."/>
            <person name="Power P.M."/>
            <person name="Clark T."/>
            <person name="Jurcisek J."/>
            <person name="Korlach J."/>
            <person name="Bakaletz L.O."/>
            <person name="Jennings M.P."/>
        </authorList>
    </citation>
    <scope>NUCLEOTIDE SEQUENCE [LARGE SCALE GENOMIC DNA]</scope>
    <source>
        <strain evidence="13 14">1209</strain>
    </source>
</reference>
<evidence type="ECO:0000256" key="4">
    <source>
        <dbReference type="ARBA" id="ARBA00022692"/>
    </source>
</evidence>
<evidence type="ECO:0000256" key="11">
    <source>
        <dbReference type="ARBA" id="ARBA00035585"/>
    </source>
</evidence>
<dbReference type="GO" id="GO:0005886">
    <property type="term" value="C:plasma membrane"/>
    <property type="evidence" value="ECO:0007669"/>
    <property type="project" value="UniProtKB-SubCell"/>
</dbReference>
<evidence type="ECO:0000256" key="1">
    <source>
        <dbReference type="ARBA" id="ARBA00004651"/>
    </source>
</evidence>
<dbReference type="GO" id="GO:0140114">
    <property type="term" value="P:cellular detoxification of fluoride"/>
    <property type="evidence" value="ECO:0007669"/>
    <property type="project" value="UniProtKB-UniRule"/>
</dbReference>